<keyword evidence="3" id="KW-1185">Reference proteome</keyword>
<organism evidence="2 3">
    <name type="scientific">Mycena albidolilacea</name>
    <dbReference type="NCBI Taxonomy" id="1033008"/>
    <lineage>
        <taxon>Eukaryota</taxon>
        <taxon>Fungi</taxon>
        <taxon>Dikarya</taxon>
        <taxon>Basidiomycota</taxon>
        <taxon>Agaricomycotina</taxon>
        <taxon>Agaricomycetes</taxon>
        <taxon>Agaricomycetidae</taxon>
        <taxon>Agaricales</taxon>
        <taxon>Marasmiineae</taxon>
        <taxon>Mycenaceae</taxon>
        <taxon>Mycena</taxon>
    </lineage>
</organism>
<protein>
    <submittedName>
        <fullName evidence="2">Uncharacterized protein</fullName>
    </submittedName>
</protein>
<feature type="region of interest" description="Disordered" evidence="1">
    <location>
        <begin position="47"/>
        <end position="116"/>
    </location>
</feature>
<sequence length="157" mass="17575">ATRDCDWARVTGTGTRQQKRGKDGFLFNSCYLHGTCRGRRRCVGRTRGSMPMSMSKRRGTSEDPGVTGDDWTRRRRAAVPSLYSGAPGSWSTWRQQAKSEGARREDAHRTANRSVHPPCVDVDTQLNSIICYNRGTKGRKKNQDDKASIEGIEGQKI</sequence>
<dbReference type="AlphaFoldDB" id="A0AAD7EZQ6"/>
<dbReference type="EMBL" id="JARIHO010000007">
    <property type="protein sequence ID" value="KAJ7357897.1"/>
    <property type="molecule type" value="Genomic_DNA"/>
</dbReference>
<evidence type="ECO:0000313" key="3">
    <source>
        <dbReference type="Proteomes" id="UP001218218"/>
    </source>
</evidence>
<evidence type="ECO:0000313" key="2">
    <source>
        <dbReference type="EMBL" id="KAJ7357897.1"/>
    </source>
</evidence>
<feature type="region of interest" description="Disordered" evidence="1">
    <location>
        <begin position="136"/>
        <end position="157"/>
    </location>
</feature>
<proteinExistence type="predicted"/>
<feature type="non-terminal residue" evidence="2">
    <location>
        <position position="157"/>
    </location>
</feature>
<accession>A0AAD7EZQ6</accession>
<evidence type="ECO:0000256" key="1">
    <source>
        <dbReference type="SAM" id="MobiDB-lite"/>
    </source>
</evidence>
<feature type="compositionally biased region" description="Basic and acidic residues" evidence="1">
    <location>
        <begin position="100"/>
        <end position="109"/>
    </location>
</feature>
<feature type="compositionally biased region" description="Polar residues" evidence="1">
    <location>
        <begin position="89"/>
        <end position="98"/>
    </location>
</feature>
<comment type="caution">
    <text evidence="2">The sequence shown here is derived from an EMBL/GenBank/DDBJ whole genome shotgun (WGS) entry which is preliminary data.</text>
</comment>
<feature type="compositionally biased region" description="Basic and acidic residues" evidence="1">
    <location>
        <begin position="141"/>
        <end position="157"/>
    </location>
</feature>
<name>A0AAD7EZQ6_9AGAR</name>
<dbReference type="Proteomes" id="UP001218218">
    <property type="component" value="Unassembled WGS sequence"/>
</dbReference>
<gene>
    <name evidence="2" type="ORF">DFH08DRAFT_847491</name>
</gene>
<reference evidence="2" key="1">
    <citation type="submission" date="2023-03" db="EMBL/GenBank/DDBJ databases">
        <title>Massive genome expansion in bonnet fungi (Mycena s.s.) driven by repeated elements and novel gene families across ecological guilds.</title>
        <authorList>
            <consortium name="Lawrence Berkeley National Laboratory"/>
            <person name="Harder C.B."/>
            <person name="Miyauchi S."/>
            <person name="Viragh M."/>
            <person name="Kuo A."/>
            <person name="Thoen E."/>
            <person name="Andreopoulos B."/>
            <person name="Lu D."/>
            <person name="Skrede I."/>
            <person name="Drula E."/>
            <person name="Henrissat B."/>
            <person name="Morin E."/>
            <person name="Kohler A."/>
            <person name="Barry K."/>
            <person name="LaButti K."/>
            <person name="Morin E."/>
            <person name="Salamov A."/>
            <person name="Lipzen A."/>
            <person name="Mereny Z."/>
            <person name="Hegedus B."/>
            <person name="Baldrian P."/>
            <person name="Stursova M."/>
            <person name="Weitz H."/>
            <person name="Taylor A."/>
            <person name="Grigoriev I.V."/>
            <person name="Nagy L.G."/>
            <person name="Martin F."/>
            <person name="Kauserud H."/>
        </authorList>
    </citation>
    <scope>NUCLEOTIDE SEQUENCE</scope>
    <source>
        <strain evidence="2">CBHHK002</strain>
    </source>
</reference>